<dbReference type="RefSeq" id="WP_345271214.1">
    <property type="nucleotide sequence ID" value="NZ_BAABHB010000019.1"/>
</dbReference>
<evidence type="ECO:0000256" key="3">
    <source>
        <dbReference type="ARBA" id="ARBA00022676"/>
    </source>
</evidence>
<dbReference type="Pfam" id="PF13231">
    <property type="entry name" value="PMT_2"/>
    <property type="match status" value="1"/>
</dbReference>
<keyword evidence="2" id="KW-1003">Cell membrane</keyword>
<keyword evidence="6 8" id="KW-1133">Transmembrane helix</keyword>
<evidence type="ECO:0000259" key="9">
    <source>
        <dbReference type="Pfam" id="PF13231"/>
    </source>
</evidence>
<organism evidence="10 11">
    <name type="scientific">Nibrella viscosa</name>
    <dbReference type="NCBI Taxonomy" id="1084524"/>
    <lineage>
        <taxon>Bacteria</taxon>
        <taxon>Pseudomonadati</taxon>
        <taxon>Bacteroidota</taxon>
        <taxon>Cytophagia</taxon>
        <taxon>Cytophagales</taxon>
        <taxon>Spirosomataceae</taxon>
        <taxon>Nibrella</taxon>
    </lineage>
</organism>
<evidence type="ECO:0000256" key="7">
    <source>
        <dbReference type="ARBA" id="ARBA00023136"/>
    </source>
</evidence>
<keyword evidence="11" id="KW-1185">Reference proteome</keyword>
<feature type="transmembrane region" description="Helical" evidence="8">
    <location>
        <begin position="193"/>
        <end position="226"/>
    </location>
</feature>
<dbReference type="InterPro" id="IPR038731">
    <property type="entry name" value="RgtA/B/C-like"/>
</dbReference>
<sequence length="589" mass="67568">MVLKNKSVLLLCLILALAFGLRVYKSGAYGLYLDEKYTMVISQGVSMEGANQHDVFFTPGKTYFSPQEFWKKKTIDDYIEAIIRCDIGNSPAYYVVLWGWLELFGLSDFSARFPSVLFSTLLVGLVYVFVRRHLRSEPLALLSAFLAAIEPFFIAYSHMARNYSMSFFLTLLATHLFLLILNKEKNRENPTGLLLSYGLTFVLSLLSHYLTITVFLCHGLYFLLYVRKVRLWLLFGLTALVGLGIVSLWFIYGGGVYTFQTLAYQANLYRTVALTNPTNNGFGIILPATPLNVAERSLPLWSDLFIISNGLGHAKFLGYRNLTLAVALGLIAFWLFRRYSGSRNLPRWVLPAFTALLVAGMPFYTVPRLQYIVVALAPTLFYLLVIYIRQSVSRSERPLLVFLLLLATVPTLFLLLMSFRNGHTYGITQRYSGFSFPYTVILVSMILYQVNRLQNGFKWVIALVLCIQAYLVAELLHAIYRDRDPKYTYFAKPRTPNPYYLSARRIQENYAPGDTVLYPSIRMHPRDEVEKTYWPYSIQDAQLTNLYLPKEADYIQRMDTTQTDSIILIKGRSGKKITIFDFQGTTYRY</sequence>
<accession>A0ABP8KZG9</accession>
<keyword evidence="4" id="KW-0808">Transferase</keyword>
<feature type="domain" description="Glycosyltransferase RgtA/B/C/D-like" evidence="9">
    <location>
        <begin position="91"/>
        <end position="249"/>
    </location>
</feature>
<evidence type="ECO:0000313" key="11">
    <source>
        <dbReference type="Proteomes" id="UP001500936"/>
    </source>
</evidence>
<feature type="transmembrane region" description="Helical" evidence="8">
    <location>
        <begin position="348"/>
        <end position="364"/>
    </location>
</feature>
<proteinExistence type="predicted"/>
<evidence type="ECO:0000256" key="5">
    <source>
        <dbReference type="ARBA" id="ARBA00022692"/>
    </source>
</evidence>
<feature type="transmembrane region" description="Helical" evidence="8">
    <location>
        <begin position="109"/>
        <end position="130"/>
    </location>
</feature>
<evidence type="ECO:0000256" key="6">
    <source>
        <dbReference type="ARBA" id="ARBA00022989"/>
    </source>
</evidence>
<dbReference type="PANTHER" id="PTHR33908:SF11">
    <property type="entry name" value="MEMBRANE PROTEIN"/>
    <property type="match status" value="1"/>
</dbReference>
<keyword evidence="7 8" id="KW-0472">Membrane</keyword>
<protein>
    <recommendedName>
        <fullName evidence="9">Glycosyltransferase RgtA/B/C/D-like domain-containing protein</fullName>
    </recommendedName>
</protein>
<dbReference type="Proteomes" id="UP001500936">
    <property type="component" value="Unassembled WGS sequence"/>
</dbReference>
<feature type="transmembrane region" description="Helical" evidence="8">
    <location>
        <begin position="456"/>
        <end position="476"/>
    </location>
</feature>
<evidence type="ECO:0000256" key="2">
    <source>
        <dbReference type="ARBA" id="ARBA00022475"/>
    </source>
</evidence>
<comment type="subcellular location">
    <subcellularLocation>
        <location evidence="1">Cell membrane</location>
        <topology evidence="1">Multi-pass membrane protein</topology>
    </subcellularLocation>
</comment>
<dbReference type="InterPro" id="IPR050297">
    <property type="entry name" value="LipidA_mod_glycosyltrf_83"/>
</dbReference>
<feature type="transmembrane region" description="Helical" evidence="8">
    <location>
        <begin position="400"/>
        <end position="419"/>
    </location>
</feature>
<dbReference type="PANTHER" id="PTHR33908">
    <property type="entry name" value="MANNOSYLTRANSFERASE YKCB-RELATED"/>
    <property type="match status" value="1"/>
</dbReference>
<keyword evidence="5 8" id="KW-0812">Transmembrane</keyword>
<feature type="transmembrane region" description="Helical" evidence="8">
    <location>
        <begin position="139"/>
        <end position="157"/>
    </location>
</feature>
<feature type="transmembrane region" description="Helical" evidence="8">
    <location>
        <begin position="163"/>
        <end position="181"/>
    </location>
</feature>
<feature type="transmembrane region" description="Helical" evidence="8">
    <location>
        <begin position="431"/>
        <end position="450"/>
    </location>
</feature>
<gene>
    <name evidence="10" type="ORF">GCM10023187_54340</name>
</gene>
<feature type="transmembrane region" description="Helical" evidence="8">
    <location>
        <begin position="371"/>
        <end position="388"/>
    </location>
</feature>
<evidence type="ECO:0000256" key="8">
    <source>
        <dbReference type="SAM" id="Phobius"/>
    </source>
</evidence>
<name>A0ABP8KZG9_9BACT</name>
<keyword evidence="3" id="KW-0328">Glycosyltransferase</keyword>
<feature type="transmembrane region" description="Helical" evidence="8">
    <location>
        <begin position="232"/>
        <end position="252"/>
    </location>
</feature>
<evidence type="ECO:0000256" key="1">
    <source>
        <dbReference type="ARBA" id="ARBA00004651"/>
    </source>
</evidence>
<reference evidence="11" key="1">
    <citation type="journal article" date="2019" name="Int. J. Syst. Evol. Microbiol.">
        <title>The Global Catalogue of Microorganisms (GCM) 10K type strain sequencing project: providing services to taxonomists for standard genome sequencing and annotation.</title>
        <authorList>
            <consortium name="The Broad Institute Genomics Platform"/>
            <consortium name="The Broad Institute Genome Sequencing Center for Infectious Disease"/>
            <person name="Wu L."/>
            <person name="Ma J."/>
        </authorList>
    </citation>
    <scope>NUCLEOTIDE SEQUENCE [LARGE SCALE GENOMIC DNA]</scope>
    <source>
        <strain evidence="11">JCM 17925</strain>
    </source>
</reference>
<dbReference type="EMBL" id="BAABHB010000019">
    <property type="protein sequence ID" value="GAA4419734.1"/>
    <property type="molecule type" value="Genomic_DNA"/>
</dbReference>
<evidence type="ECO:0000313" key="10">
    <source>
        <dbReference type="EMBL" id="GAA4419734.1"/>
    </source>
</evidence>
<comment type="caution">
    <text evidence="10">The sequence shown here is derived from an EMBL/GenBank/DDBJ whole genome shotgun (WGS) entry which is preliminary data.</text>
</comment>
<evidence type="ECO:0000256" key="4">
    <source>
        <dbReference type="ARBA" id="ARBA00022679"/>
    </source>
</evidence>
<feature type="transmembrane region" description="Helical" evidence="8">
    <location>
        <begin position="317"/>
        <end position="336"/>
    </location>
</feature>